<feature type="compositionally biased region" description="Low complexity" evidence="2">
    <location>
        <begin position="174"/>
        <end position="194"/>
    </location>
</feature>
<organism evidence="4 5">
    <name type="scientific">Circinella minor</name>
    <dbReference type="NCBI Taxonomy" id="1195481"/>
    <lineage>
        <taxon>Eukaryota</taxon>
        <taxon>Fungi</taxon>
        <taxon>Fungi incertae sedis</taxon>
        <taxon>Mucoromycota</taxon>
        <taxon>Mucoromycotina</taxon>
        <taxon>Mucoromycetes</taxon>
        <taxon>Mucorales</taxon>
        <taxon>Lichtheimiaceae</taxon>
        <taxon>Circinella</taxon>
    </lineage>
</organism>
<feature type="compositionally biased region" description="Basic and acidic residues" evidence="2">
    <location>
        <begin position="51"/>
        <end position="87"/>
    </location>
</feature>
<dbReference type="Proteomes" id="UP000646827">
    <property type="component" value="Unassembled WGS sequence"/>
</dbReference>
<feature type="compositionally biased region" description="Low complexity" evidence="2">
    <location>
        <begin position="107"/>
        <end position="128"/>
    </location>
</feature>
<sequence>MAFSRNMFARPSVVIVSTFVITLGSVLCYKYLTKDSQSTRSLPGNNNSKNAHSENKESENDPATIKHDEKNSKERSLPTKKDDKEGDTIVPIVKVEDVKKEKELPVTESVQSQSPSLSPSPLQSTQEPATTVSDKQQQPDNKKENVVENETEKAIVEITATTEQNESNVEEDAVVPSSPTPVASSSTTSSSSASAKQEEQSYPATSSSSAKNEASPNSNNKSSYWQQPQNEPMPQYSMGWPSLISIPEFQYNKPLPVPANQQSQQPMSLYSVEAGDAVTNQQFQQAQRRNNNKADKADNKKTNGSKRGTGKKRLTRLEMIEDQRQTYAPPMKSRCDYWPTCSNRNCKFRHPVKPCRAGDECSFGNRCMFLHPRDYYD</sequence>
<proteinExistence type="predicted"/>
<feature type="compositionally biased region" description="Basic and acidic residues" evidence="2">
    <location>
        <begin position="292"/>
        <end position="301"/>
    </location>
</feature>
<dbReference type="Pfam" id="PF14608">
    <property type="entry name" value="zf-CCCH_2"/>
    <property type="match status" value="2"/>
</dbReference>
<dbReference type="InterPro" id="IPR000571">
    <property type="entry name" value="Znf_CCCH"/>
</dbReference>
<reference evidence="4 5" key="1">
    <citation type="submission" date="2020-12" db="EMBL/GenBank/DDBJ databases">
        <title>Metabolic potential, ecology and presence of endohyphal bacteria is reflected in genomic diversity of Mucoromycotina.</title>
        <authorList>
            <person name="Muszewska A."/>
            <person name="Okrasinska A."/>
            <person name="Steczkiewicz K."/>
            <person name="Drgas O."/>
            <person name="Orlowska M."/>
            <person name="Perlinska-Lenart U."/>
            <person name="Aleksandrzak-Piekarczyk T."/>
            <person name="Szatraj K."/>
            <person name="Zielenkiewicz U."/>
            <person name="Pilsyk S."/>
            <person name="Malc E."/>
            <person name="Mieczkowski P."/>
            <person name="Kruszewska J.S."/>
            <person name="Biernat P."/>
            <person name="Pawlowska J."/>
        </authorList>
    </citation>
    <scope>NUCLEOTIDE SEQUENCE [LARGE SCALE GENOMIC DNA]</scope>
    <source>
        <strain evidence="4 5">CBS 142.35</strain>
    </source>
</reference>
<evidence type="ECO:0000313" key="5">
    <source>
        <dbReference type="Proteomes" id="UP000646827"/>
    </source>
</evidence>
<evidence type="ECO:0000256" key="2">
    <source>
        <dbReference type="SAM" id="MobiDB-lite"/>
    </source>
</evidence>
<dbReference type="OrthoDB" id="438553at2759"/>
<dbReference type="EMBL" id="JAEPRB010000007">
    <property type="protein sequence ID" value="KAG2227475.1"/>
    <property type="molecule type" value="Genomic_DNA"/>
</dbReference>
<feature type="region of interest" description="Disordered" evidence="2">
    <location>
        <begin position="37"/>
        <end position="88"/>
    </location>
</feature>
<dbReference type="Gene3D" id="4.10.1000.40">
    <property type="match status" value="1"/>
</dbReference>
<keyword evidence="1" id="KW-0479">Metal-binding</keyword>
<feature type="region of interest" description="Disordered" evidence="2">
    <location>
        <begin position="100"/>
        <end position="236"/>
    </location>
</feature>
<dbReference type="PROSITE" id="PS50103">
    <property type="entry name" value="ZF_C3H1"/>
    <property type="match status" value="1"/>
</dbReference>
<dbReference type="GO" id="GO:0008270">
    <property type="term" value="F:zinc ion binding"/>
    <property type="evidence" value="ECO:0007669"/>
    <property type="project" value="UniProtKB-KW"/>
</dbReference>
<feature type="compositionally biased region" description="Polar residues" evidence="2">
    <location>
        <begin position="37"/>
        <end position="50"/>
    </location>
</feature>
<keyword evidence="1" id="KW-0862">Zinc</keyword>
<comment type="caution">
    <text evidence="4">The sequence shown here is derived from an EMBL/GenBank/DDBJ whole genome shotgun (WGS) entry which is preliminary data.</text>
</comment>
<keyword evidence="1" id="KW-0863">Zinc-finger</keyword>
<gene>
    <name evidence="4" type="ORF">INT45_007500</name>
</gene>
<feature type="compositionally biased region" description="Basic and acidic residues" evidence="2">
    <location>
        <begin position="140"/>
        <end position="155"/>
    </location>
</feature>
<feature type="region of interest" description="Disordered" evidence="2">
    <location>
        <begin position="283"/>
        <end position="310"/>
    </location>
</feature>
<feature type="compositionally biased region" description="Polar residues" evidence="2">
    <location>
        <begin position="129"/>
        <end position="139"/>
    </location>
</feature>
<evidence type="ECO:0000256" key="1">
    <source>
        <dbReference type="PROSITE-ProRule" id="PRU00723"/>
    </source>
</evidence>
<feature type="compositionally biased region" description="Polar residues" evidence="2">
    <location>
        <begin position="200"/>
        <end position="232"/>
    </location>
</feature>
<protein>
    <recommendedName>
        <fullName evidence="3">C3H1-type domain-containing protein</fullName>
    </recommendedName>
</protein>
<feature type="domain" description="C3H1-type" evidence="3">
    <location>
        <begin position="340"/>
        <end position="374"/>
    </location>
</feature>
<evidence type="ECO:0000313" key="4">
    <source>
        <dbReference type="EMBL" id="KAG2227475.1"/>
    </source>
</evidence>
<evidence type="ECO:0000259" key="3">
    <source>
        <dbReference type="PROSITE" id="PS50103"/>
    </source>
</evidence>
<accession>A0A8H7SFA3</accession>
<feature type="zinc finger region" description="C3H1-type" evidence="1">
    <location>
        <begin position="340"/>
        <end position="374"/>
    </location>
</feature>
<dbReference type="AlphaFoldDB" id="A0A8H7SFA3"/>
<name>A0A8H7SFA3_9FUNG</name>
<keyword evidence="5" id="KW-1185">Reference proteome</keyword>